<evidence type="ECO:0000313" key="3">
    <source>
        <dbReference type="EMBL" id="ESV54799.1"/>
    </source>
</evidence>
<sequence length="113" mass="12851">MFLSDLRNFSSALRGCDYENIDFYLTAKYKTGGATSDMENAIKLAEILDVSLDELILEKEAQTIVERVVEKQERAIKQLVRDFWLIFANILLAPCLLLLLYALLESIGLTSFL</sequence>
<evidence type="ECO:0000259" key="2">
    <source>
        <dbReference type="PROSITE" id="PS50943"/>
    </source>
</evidence>
<dbReference type="InterPro" id="IPR001387">
    <property type="entry name" value="Cro/C1-type_HTH"/>
</dbReference>
<keyword evidence="1" id="KW-0472">Membrane</keyword>
<comment type="caution">
    <text evidence="3">The sequence shown here is derived from an EMBL/GenBank/DDBJ whole genome shotgun (WGS) entry which is preliminary data.</text>
</comment>
<keyword evidence="1" id="KW-1133">Transmembrane helix</keyword>
<name>V6Z5E1_STRAG</name>
<reference evidence="3 4" key="1">
    <citation type="submission" date="2013-05" db="EMBL/GenBank/DDBJ databases">
        <authorList>
            <person name="Richards V.P."/>
            <person name="Durkin S.A.S."/>
            <person name="Kim M."/>
            <person name="Pavinski Bitar P.D."/>
            <person name="Stanhope M.J."/>
            <person name="Town C.D."/>
            <person name="Venter J.C."/>
        </authorList>
    </citation>
    <scope>NUCLEOTIDE SEQUENCE [LARGE SCALE GENOMIC DNA]</scope>
    <source>
        <strain evidence="3 4">LMG 14747</strain>
    </source>
</reference>
<evidence type="ECO:0000313" key="4">
    <source>
        <dbReference type="Proteomes" id="UP000018482"/>
    </source>
</evidence>
<keyword evidence="1" id="KW-0812">Transmembrane</keyword>
<feature type="domain" description="HTH cro/C1-type" evidence="2">
    <location>
        <begin position="37"/>
        <end position="55"/>
    </location>
</feature>
<organism evidence="3 4">
    <name type="scientific">Streptococcus agalactiae LMG 14747</name>
    <dbReference type="NCBI Taxonomy" id="1154860"/>
    <lineage>
        <taxon>Bacteria</taxon>
        <taxon>Bacillati</taxon>
        <taxon>Bacillota</taxon>
        <taxon>Bacilli</taxon>
        <taxon>Lactobacillales</taxon>
        <taxon>Streptococcaceae</taxon>
        <taxon>Streptococcus</taxon>
    </lineage>
</organism>
<gene>
    <name evidence="3" type="ORF">SAG0136_06025</name>
</gene>
<feature type="transmembrane region" description="Helical" evidence="1">
    <location>
        <begin position="83"/>
        <end position="104"/>
    </location>
</feature>
<protein>
    <submittedName>
        <fullName evidence="3">DNA-binding protein</fullName>
    </submittedName>
</protein>
<dbReference type="AlphaFoldDB" id="V6Z5E1"/>
<accession>V6Z5E1</accession>
<keyword evidence="3" id="KW-0238">DNA-binding</keyword>
<proteinExistence type="predicted"/>
<dbReference type="GO" id="GO:0003677">
    <property type="term" value="F:DNA binding"/>
    <property type="evidence" value="ECO:0007669"/>
    <property type="project" value="UniProtKB-KW"/>
</dbReference>
<dbReference type="Proteomes" id="UP000018482">
    <property type="component" value="Unassembled WGS sequence"/>
</dbReference>
<dbReference type="PROSITE" id="PS50943">
    <property type="entry name" value="HTH_CROC1"/>
    <property type="match status" value="1"/>
</dbReference>
<evidence type="ECO:0000256" key="1">
    <source>
        <dbReference type="SAM" id="Phobius"/>
    </source>
</evidence>
<dbReference type="EMBL" id="ANQC01000089">
    <property type="protein sequence ID" value="ESV54799.1"/>
    <property type="molecule type" value="Genomic_DNA"/>
</dbReference>